<keyword evidence="4" id="KW-0521">NADP</keyword>
<dbReference type="SUPFAM" id="SSF56796">
    <property type="entry name" value="Dehydroquinate synthase-like"/>
    <property type="match status" value="1"/>
</dbReference>
<evidence type="ECO:0000313" key="11">
    <source>
        <dbReference type="Proteomes" id="UP001501009"/>
    </source>
</evidence>
<dbReference type="PANTHER" id="PTHR43616">
    <property type="entry name" value="GLYCEROL DEHYDROGENASE"/>
    <property type="match status" value="1"/>
</dbReference>
<keyword evidence="3" id="KW-0479">Metal-binding</keyword>
<dbReference type="RefSeq" id="WP_275774365.1">
    <property type="nucleotide sequence ID" value="NZ_BAABDE010000006.1"/>
</dbReference>
<keyword evidence="8" id="KW-0594">Phospholipid biosynthesis</keyword>
<dbReference type="PANTHER" id="PTHR43616:SF5">
    <property type="entry name" value="GLYCEROL DEHYDROGENASE 1"/>
    <property type="match status" value="1"/>
</dbReference>
<comment type="caution">
    <text evidence="10">The sequence shown here is derived from an EMBL/GenBank/DDBJ whole genome shotgun (WGS) entry which is preliminary data.</text>
</comment>
<evidence type="ECO:0000256" key="1">
    <source>
        <dbReference type="ARBA" id="ARBA00022490"/>
    </source>
</evidence>
<name>A0ABP7H1T4_9ACTN</name>
<dbReference type="Gene3D" id="3.40.50.1970">
    <property type="match status" value="1"/>
</dbReference>
<evidence type="ECO:0000256" key="6">
    <source>
        <dbReference type="ARBA" id="ARBA00023027"/>
    </source>
</evidence>
<keyword evidence="6" id="KW-0520">NAD</keyword>
<dbReference type="InterPro" id="IPR016205">
    <property type="entry name" value="Glycerol_DH"/>
</dbReference>
<evidence type="ECO:0000313" key="10">
    <source>
        <dbReference type="EMBL" id="GAA3779740.1"/>
    </source>
</evidence>
<dbReference type="EMBL" id="BAABDE010000006">
    <property type="protein sequence ID" value="GAA3779740.1"/>
    <property type="molecule type" value="Genomic_DNA"/>
</dbReference>
<accession>A0ABP7H1T4</accession>
<proteinExistence type="predicted"/>
<keyword evidence="7" id="KW-0443">Lipid metabolism</keyword>
<keyword evidence="5" id="KW-0560">Oxidoreductase</keyword>
<dbReference type="InterPro" id="IPR032837">
    <property type="entry name" value="G1PDH"/>
</dbReference>
<dbReference type="Proteomes" id="UP001501009">
    <property type="component" value="Unassembled WGS sequence"/>
</dbReference>
<evidence type="ECO:0000256" key="3">
    <source>
        <dbReference type="ARBA" id="ARBA00022723"/>
    </source>
</evidence>
<dbReference type="CDD" id="cd08174">
    <property type="entry name" value="G1PDH-like"/>
    <property type="match status" value="1"/>
</dbReference>
<evidence type="ECO:0000256" key="8">
    <source>
        <dbReference type="ARBA" id="ARBA00023209"/>
    </source>
</evidence>
<dbReference type="Pfam" id="PF13685">
    <property type="entry name" value="Fe-ADH_2"/>
    <property type="match status" value="1"/>
</dbReference>
<keyword evidence="2" id="KW-0444">Lipid biosynthesis</keyword>
<gene>
    <name evidence="10" type="ORF">GCM10022403_013060</name>
</gene>
<protein>
    <submittedName>
        <fullName evidence="10">Iron-containing alcohol dehydrogenase family protein</fullName>
    </submittedName>
</protein>
<reference evidence="11" key="1">
    <citation type="journal article" date="2019" name="Int. J. Syst. Evol. Microbiol.">
        <title>The Global Catalogue of Microorganisms (GCM) 10K type strain sequencing project: providing services to taxonomists for standard genome sequencing and annotation.</title>
        <authorList>
            <consortium name="The Broad Institute Genomics Platform"/>
            <consortium name="The Broad Institute Genome Sequencing Center for Infectious Disease"/>
            <person name="Wu L."/>
            <person name="Ma J."/>
        </authorList>
    </citation>
    <scope>NUCLEOTIDE SEQUENCE [LARGE SCALE GENOMIC DNA]</scope>
    <source>
        <strain evidence="11">JCM 17138</strain>
    </source>
</reference>
<sequence length="353" mass="36545">MPVIARMIPSPVAVIVEHGALDRLPGILSDHRISTTGRVAVVASAGSGGVLRARVAPLLPDADWFTVPDGTLASAVRLSSELKSGRYDALVALGGGKVIDAAKYAAGRIGLATVACATNLAHDGICSPVSILDDESGRQSVGVSCPIVAVVDLDVIHEAPARFVASGVGEVLSNLSAVADWELSHVQTGEEIDGLATAMARSAGHAIIRHVGNVHQPDFAAQLAESLIISGISMNIAGSTRPSSGACHEISHALDILYPARRAQHGEQVGLGAAFASYLRGDKELAGELAHTLVRHGLPATAAQAGFSAEEFAQAAHYAPRTRPGRFTILEHVDLSEADLGLAYGEYLAHIDV</sequence>
<keyword evidence="1" id="KW-0963">Cytoplasm</keyword>
<evidence type="ECO:0000256" key="7">
    <source>
        <dbReference type="ARBA" id="ARBA00023098"/>
    </source>
</evidence>
<organism evidence="10 11">
    <name type="scientific">Streptomyces coacervatus</name>
    <dbReference type="NCBI Taxonomy" id="647381"/>
    <lineage>
        <taxon>Bacteria</taxon>
        <taxon>Bacillati</taxon>
        <taxon>Actinomycetota</taxon>
        <taxon>Actinomycetes</taxon>
        <taxon>Kitasatosporales</taxon>
        <taxon>Streptomycetaceae</taxon>
        <taxon>Streptomyces</taxon>
    </lineage>
</organism>
<evidence type="ECO:0000256" key="4">
    <source>
        <dbReference type="ARBA" id="ARBA00022857"/>
    </source>
</evidence>
<keyword evidence="11" id="KW-1185">Reference proteome</keyword>
<evidence type="ECO:0000256" key="9">
    <source>
        <dbReference type="ARBA" id="ARBA00023264"/>
    </source>
</evidence>
<keyword evidence="9" id="KW-1208">Phospholipid metabolism</keyword>
<dbReference type="Gene3D" id="1.20.1090.10">
    <property type="entry name" value="Dehydroquinate synthase-like - alpha domain"/>
    <property type="match status" value="1"/>
</dbReference>
<dbReference type="PIRSF" id="PIRSF000112">
    <property type="entry name" value="Glycerol_dehydrogenase"/>
    <property type="match status" value="1"/>
</dbReference>
<evidence type="ECO:0000256" key="5">
    <source>
        <dbReference type="ARBA" id="ARBA00023002"/>
    </source>
</evidence>
<evidence type="ECO:0000256" key="2">
    <source>
        <dbReference type="ARBA" id="ARBA00022516"/>
    </source>
</evidence>